<evidence type="ECO:0000313" key="2">
    <source>
        <dbReference type="EMBL" id="MBE1611806.1"/>
    </source>
</evidence>
<reference evidence="2" key="1">
    <citation type="submission" date="2020-10" db="EMBL/GenBank/DDBJ databases">
        <title>Sequencing the genomes of 1000 actinobacteria strains.</title>
        <authorList>
            <person name="Klenk H.-P."/>
        </authorList>
    </citation>
    <scope>NUCLEOTIDE SEQUENCE</scope>
    <source>
        <strain evidence="2">DSM 45354</strain>
    </source>
</reference>
<accession>A0A927RP59</accession>
<sequence length="304" mass="31452">MVARGGMRAAKIVAIVVIVCGLVVAGAALATEMLFRQPLVEGCHATVAGTSTELTVEEAENAALISAVSVQRGLPPRAATIALATAFQESGLRNIDYGHLDSVGLFQQRPSQGWGTVAEIQDPYYSAGRFYSALVDVRGYAAMEIAVAAQAVQRSADGSAYAQHEAGSRALASALTGQSDAAFSCEVQQTTASASAGSDLIGELGKAYGTAKPVGGDVGVTGSAATGLAVRREGDSIIDIPLASTQRQLGWSVAQWSVAYAKRFGVSSVSYDGHTWSADQSKDGWRADTETGPHQVRIMLASPS</sequence>
<feature type="domain" description="ARB-07466-like C-terminal" evidence="1">
    <location>
        <begin position="243"/>
        <end position="295"/>
    </location>
</feature>
<dbReference type="InterPro" id="IPR058593">
    <property type="entry name" value="ARB_07466-like_C"/>
</dbReference>
<gene>
    <name evidence="2" type="ORF">HEB94_008654</name>
</gene>
<name>A0A927RP59_9ACTN</name>
<comment type="caution">
    <text evidence="2">The sequence shown here is derived from an EMBL/GenBank/DDBJ whole genome shotgun (WGS) entry which is preliminary data.</text>
</comment>
<dbReference type="RefSeq" id="WP_192754961.1">
    <property type="nucleotide sequence ID" value="NZ_BAABJL010000176.1"/>
</dbReference>
<dbReference type="Proteomes" id="UP000638648">
    <property type="component" value="Unassembled WGS sequence"/>
</dbReference>
<keyword evidence="3" id="KW-1185">Reference proteome</keyword>
<dbReference type="Pfam" id="PF26571">
    <property type="entry name" value="VldE"/>
    <property type="match status" value="1"/>
</dbReference>
<protein>
    <recommendedName>
        <fullName evidence="1">ARB-07466-like C-terminal domain-containing protein</fullName>
    </recommendedName>
</protein>
<organism evidence="2 3">
    <name type="scientific">Actinopolymorpha pittospori</name>
    <dbReference type="NCBI Taxonomy" id="648752"/>
    <lineage>
        <taxon>Bacteria</taxon>
        <taxon>Bacillati</taxon>
        <taxon>Actinomycetota</taxon>
        <taxon>Actinomycetes</taxon>
        <taxon>Propionibacteriales</taxon>
        <taxon>Actinopolymorphaceae</taxon>
        <taxon>Actinopolymorpha</taxon>
    </lineage>
</organism>
<evidence type="ECO:0000259" key="1">
    <source>
        <dbReference type="Pfam" id="PF26571"/>
    </source>
</evidence>
<dbReference type="EMBL" id="JADBEM010000001">
    <property type="protein sequence ID" value="MBE1611806.1"/>
    <property type="molecule type" value="Genomic_DNA"/>
</dbReference>
<dbReference type="AlphaFoldDB" id="A0A927RP59"/>
<evidence type="ECO:0000313" key="3">
    <source>
        <dbReference type="Proteomes" id="UP000638648"/>
    </source>
</evidence>
<proteinExistence type="predicted"/>